<name>A0A2T0YJ55_9MICC</name>
<keyword evidence="5" id="KW-1185">Reference proteome</keyword>
<dbReference type="GO" id="GO:0016747">
    <property type="term" value="F:acyltransferase activity, transferring groups other than amino-acyl groups"/>
    <property type="evidence" value="ECO:0007669"/>
    <property type="project" value="InterPro"/>
</dbReference>
<sequence length="186" mass="20279">MQRMAGECAMIRGARLEDLRVLREIERAAGAAFRHLGMEEIAEDDPPTVAELAAFQSDGRAWVAVDAADHPVAYLLVQAVDGGAHIEQVSVHPDHARQGLGKALLDAAADWARRHDLTGLTLTTFTHVPWNAPYYARIGFQAVPEEGLTGGLRAIREHEAALGLDRWPRVVMRRRLASGQGSFAGE</sequence>
<accession>A0A2T0YJ55</accession>
<dbReference type="AlphaFoldDB" id="A0A2T0YJ55"/>
<evidence type="ECO:0000256" key="1">
    <source>
        <dbReference type="ARBA" id="ARBA00022679"/>
    </source>
</evidence>
<evidence type="ECO:0000313" key="4">
    <source>
        <dbReference type="EMBL" id="PRZ15231.1"/>
    </source>
</evidence>
<gene>
    <name evidence="4" type="ORF">BCL67_109152</name>
</gene>
<dbReference type="InterPro" id="IPR000182">
    <property type="entry name" value="GNAT_dom"/>
</dbReference>
<reference evidence="4 5" key="1">
    <citation type="submission" date="2018-03" db="EMBL/GenBank/DDBJ databases">
        <title>Comparative analysis of microorganisms from saline springs in Andes Mountain Range, Colombia.</title>
        <authorList>
            <person name="Rubin E."/>
        </authorList>
    </citation>
    <scope>NUCLEOTIDE SEQUENCE [LARGE SCALE GENOMIC DNA]</scope>
    <source>
        <strain evidence="4 5">CG 35</strain>
    </source>
</reference>
<dbReference type="PANTHER" id="PTHR43800:SF1">
    <property type="entry name" value="PEPTIDYL-LYSINE N-ACETYLTRANSFERASE YJAB"/>
    <property type="match status" value="1"/>
</dbReference>
<dbReference type="InterPro" id="IPR016181">
    <property type="entry name" value="Acyl_CoA_acyltransferase"/>
</dbReference>
<proteinExistence type="predicted"/>
<protein>
    <submittedName>
        <fullName evidence="4">Acetyltransferase (GNAT) family protein</fullName>
    </submittedName>
</protein>
<keyword evidence="2" id="KW-0012">Acyltransferase</keyword>
<evidence type="ECO:0000256" key="2">
    <source>
        <dbReference type="ARBA" id="ARBA00023315"/>
    </source>
</evidence>
<dbReference type="SUPFAM" id="SSF55729">
    <property type="entry name" value="Acyl-CoA N-acyltransferases (Nat)"/>
    <property type="match status" value="1"/>
</dbReference>
<organism evidence="4 5">
    <name type="scientific">Nesterenkonia sandarakina</name>
    <dbReference type="NCBI Taxonomy" id="272918"/>
    <lineage>
        <taxon>Bacteria</taxon>
        <taxon>Bacillati</taxon>
        <taxon>Actinomycetota</taxon>
        <taxon>Actinomycetes</taxon>
        <taxon>Micrococcales</taxon>
        <taxon>Micrococcaceae</taxon>
        <taxon>Nesterenkonia</taxon>
    </lineage>
</organism>
<feature type="domain" description="N-acetyltransferase" evidence="3">
    <location>
        <begin position="9"/>
        <end position="177"/>
    </location>
</feature>
<dbReference type="Gene3D" id="3.40.630.30">
    <property type="match status" value="1"/>
</dbReference>
<dbReference type="PANTHER" id="PTHR43800">
    <property type="entry name" value="PEPTIDYL-LYSINE N-ACETYLTRANSFERASE YJAB"/>
    <property type="match status" value="1"/>
</dbReference>
<evidence type="ECO:0000259" key="3">
    <source>
        <dbReference type="PROSITE" id="PS51186"/>
    </source>
</evidence>
<comment type="caution">
    <text evidence="4">The sequence shown here is derived from an EMBL/GenBank/DDBJ whole genome shotgun (WGS) entry which is preliminary data.</text>
</comment>
<dbReference type="Pfam" id="PF00583">
    <property type="entry name" value="Acetyltransf_1"/>
    <property type="match status" value="1"/>
</dbReference>
<evidence type="ECO:0000313" key="5">
    <source>
        <dbReference type="Proteomes" id="UP000238217"/>
    </source>
</evidence>
<dbReference type="Proteomes" id="UP000238217">
    <property type="component" value="Unassembled WGS sequence"/>
</dbReference>
<dbReference type="PROSITE" id="PS51186">
    <property type="entry name" value="GNAT"/>
    <property type="match status" value="1"/>
</dbReference>
<dbReference type="EMBL" id="PVTY01000009">
    <property type="protein sequence ID" value="PRZ15231.1"/>
    <property type="molecule type" value="Genomic_DNA"/>
</dbReference>
<keyword evidence="1 4" id="KW-0808">Transferase</keyword>